<dbReference type="Pfam" id="PF08541">
    <property type="entry name" value="ACP_syn_III_C"/>
    <property type="match status" value="1"/>
</dbReference>
<proteinExistence type="predicted"/>
<dbReference type="EC" id="2.3.1.180" evidence="5"/>
<dbReference type="InterPro" id="IPR013747">
    <property type="entry name" value="ACP_syn_III_C"/>
</dbReference>
<dbReference type="Proteomes" id="UP000717624">
    <property type="component" value="Unassembled WGS sequence"/>
</dbReference>
<evidence type="ECO:0000313" key="6">
    <source>
        <dbReference type="Proteomes" id="UP000717624"/>
    </source>
</evidence>
<evidence type="ECO:0000256" key="2">
    <source>
        <dbReference type="ARBA" id="ARBA00023315"/>
    </source>
</evidence>
<keyword evidence="1 5" id="KW-0808">Transferase</keyword>
<dbReference type="GO" id="GO:0004315">
    <property type="term" value="F:3-oxoacyl-[acyl-carrier-protein] synthase activity"/>
    <property type="evidence" value="ECO:0007669"/>
    <property type="project" value="InterPro"/>
</dbReference>
<dbReference type="PANTHER" id="PTHR34069:SF3">
    <property type="entry name" value="ACYL-COA:ACYL-COA ALKYLTRANSFERASE"/>
    <property type="match status" value="1"/>
</dbReference>
<organism evidence="5 6">
    <name type="scientific">Brevibacillus fulvus</name>
    <dbReference type="NCBI Taxonomy" id="1125967"/>
    <lineage>
        <taxon>Bacteria</taxon>
        <taxon>Bacillati</taxon>
        <taxon>Bacillota</taxon>
        <taxon>Bacilli</taxon>
        <taxon>Bacillales</taxon>
        <taxon>Paenibacillaceae</taxon>
        <taxon>Brevibacillus</taxon>
    </lineage>
</organism>
<accession>A0A939BNS3</accession>
<dbReference type="AlphaFoldDB" id="A0A939BNS3"/>
<dbReference type="EMBL" id="JAFBEB010000003">
    <property type="protein sequence ID" value="MBM7589560.1"/>
    <property type="molecule type" value="Genomic_DNA"/>
</dbReference>
<evidence type="ECO:0000259" key="4">
    <source>
        <dbReference type="Pfam" id="PF08545"/>
    </source>
</evidence>
<dbReference type="GO" id="GO:0044550">
    <property type="term" value="P:secondary metabolite biosynthetic process"/>
    <property type="evidence" value="ECO:0007669"/>
    <property type="project" value="TreeGrafter"/>
</dbReference>
<feature type="domain" description="Beta-ketoacyl-[acyl-carrier-protein] synthase III N-terminal" evidence="4">
    <location>
        <begin position="117"/>
        <end position="196"/>
    </location>
</feature>
<evidence type="ECO:0000256" key="1">
    <source>
        <dbReference type="ARBA" id="ARBA00022679"/>
    </source>
</evidence>
<evidence type="ECO:0000259" key="3">
    <source>
        <dbReference type="Pfam" id="PF08541"/>
    </source>
</evidence>
<keyword evidence="2 5" id="KW-0012">Acyltransferase</keyword>
<dbReference type="RefSeq" id="WP_204517290.1">
    <property type="nucleotide sequence ID" value="NZ_BAABIN010000038.1"/>
</dbReference>
<feature type="domain" description="Beta-ketoacyl-[acyl-carrier-protein] synthase III C-terminal" evidence="3">
    <location>
        <begin position="258"/>
        <end position="341"/>
    </location>
</feature>
<dbReference type="GO" id="GO:0006633">
    <property type="term" value="P:fatty acid biosynthetic process"/>
    <property type="evidence" value="ECO:0007669"/>
    <property type="project" value="InterPro"/>
</dbReference>
<protein>
    <submittedName>
        <fullName evidence="5">3-oxoacyl-[acyl-carrier-protein] synthase-3</fullName>
        <ecNumber evidence="5">2.3.1.180</ecNumber>
    </submittedName>
</protein>
<comment type="caution">
    <text evidence="5">The sequence shown here is derived from an EMBL/GenBank/DDBJ whole genome shotgun (WGS) entry which is preliminary data.</text>
</comment>
<dbReference type="InterPro" id="IPR013751">
    <property type="entry name" value="ACP_syn_III_N"/>
</dbReference>
<dbReference type="PANTHER" id="PTHR34069">
    <property type="entry name" value="3-OXOACYL-[ACYL-CARRIER-PROTEIN] SYNTHASE 3"/>
    <property type="match status" value="1"/>
</dbReference>
<dbReference type="InterPro" id="IPR016039">
    <property type="entry name" value="Thiolase-like"/>
</dbReference>
<evidence type="ECO:0000313" key="5">
    <source>
        <dbReference type="EMBL" id="MBM7589560.1"/>
    </source>
</evidence>
<gene>
    <name evidence="5" type="ORF">JOD01_001160</name>
</gene>
<dbReference type="GO" id="GO:0033818">
    <property type="term" value="F:beta-ketoacyl-acyl-carrier-protein synthase III activity"/>
    <property type="evidence" value="ECO:0007669"/>
    <property type="project" value="UniProtKB-EC"/>
</dbReference>
<dbReference type="SUPFAM" id="SSF53901">
    <property type="entry name" value="Thiolase-like"/>
    <property type="match status" value="2"/>
</dbReference>
<name>A0A939BNS3_9BACL</name>
<dbReference type="Pfam" id="PF08545">
    <property type="entry name" value="ACP_syn_III"/>
    <property type="match status" value="1"/>
</dbReference>
<keyword evidence="6" id="KW-1185">Reference proteome</keyword>
<sequence length="358" mass="39068">MRYVNVLSCASYLPGEPITNEDLAELIGPLASDLLDDASMDRRHWLIDRWTGEIKETNSEMSAKAARRALEKADLAPEDVDLLVLSTCSPDYLLPASVTLVQELLGLRRAATVQVCSGCAGAIQAMDIANMYLSSGQYKTAVVIGTEVISPVLYNVYRERDKEAIRLRDAFSVYSFGDGSAALVLQADEHPNGAIIGRSSIACVGGDKKVGMHVPLGGTAIPLTHQALDERLFTLKVDFKGSVQHTPYVLKEGLLDTLQAAGVKAKDIDLCIIPEGNAGYLRNDLEKTGCLTEEWLDLEHCVYDNLRYVANTGSPAVFLAFEQAIREGKVKAGDRVMFLAIETSKWLFGGLVFEWHGN</sequence>
<dbReference type="Gene3D" id="3.40.47.10">
    <property type="match status" value="2"/>
</dbReference>
<reference evidence="5" key="1">
    <citation type="submission" date="2021-01" db="EMBL/GenBank/DDBJ databases">
        <title>Genomic Encyclopedia of Type Strains, Phase IV (KMG-IV): sequencing the most valuable type-strain genomes for metagenomic binning, comparative biology and taxonomic classification.</title>
        <authorList>
            <person name="Goeker M."/>
        </authorList>
    </citation>
    <scope>NUCLEOTIDE SEQUENCE</scope>
    <source>
        <strain evidence="5">DSM 25523</strain>
    </source>
</reference>